<evidence type="ECO:0000313" key="7">
    <source>
        <dbReference type="EMBL" id="SKB62058.1"/>
    </source>
</evidence>
<feature type="transmembrane region" description="Helical" evidence="6">
    <location>
        <begin position="91"/>
        <end position="109"/>
    </location>
</feature>
<dbReference type="EMBL" id="FUYM01000004">
    <property type="protein sequence ID" value="SKB62058.1"/>
    <property type="molecule type" value="Genomic_DNA"/>
</dbReference>
<evidence type="ECO:0000256" key="5">
    <source>
        <dbReference type="ARBA" id="ARBA00023136"/>
    </source>
</evidence>
<organism evidence="7 8">
    <name type="scientific">Rhizorhabdus histidinilytica</name>
    <dbReference type="NCBI Taxonomy" id="439228"/>
    <lineage>
        <taxon>Bacteria</taxon>
        <taxon>Pseudomonadati</taxon>
        <taxon>Pseudomonadota</taxon>
        <taxon>Alphaproteobacteria</taxon>
        <taxon>Sphingomonadales</taxon>
        <taxon>Sphingomonadaceae</taxon>
        <taxon>Rhizorhabdus</taxon>
    </lineage>
</organism>
<feature type="transmembrane region" description="Helical" evidence="6">
    <location>
        <begin position="143"/>
        <end position="163"/>
    </location>
</feature>
<dbReference type="PIRSF" id="PIRSF005859">
    <property type="entry name" value="PBR"/>
    <property type="match status" value="1"/>
</dbReference>
<proteinExistence type="inferred from homology"/>
<dbReference type="GO" id="GO:0033013">
    <property type="term" value="P:tetrapyrrole metabolic process"/>
    <property type="evidence" value="ECO:0007669"/>
    <property type="project" value="UniProtKB-ARBA"/>
</dbReference>
<keyword evidence="5 6" id="KW-0472">Membrane</keyword>
<evidence type="ECO:0000256" key="6">
    <source>
        <dbReference type="SAM" id="Phobius"/>
    </source>
</evidence>
<dbReference type="CDD" id="cd15904">
    <property type="entry name" value="TSPO_MBR"/>
    <property type="match status" value="1"/>
</dbReference>
<dbReference type="OrthoDB" id="9795496at2"/>
<comment type="subcellular location">
    <subcellularLocation>
        <location evidence="1">Membrane</location>
        <topology evidence="1">Multi-pass membrane protein</topology>
    </subcellularLocation>
</comment>
<dbReference type="GO" id="GO:0016020">
    <property type="term" value="C:membrane"/>
    <property type="evidence" value="ECO:0007669"/>
    <property type="project" value="UniProtKB-SubCell"/>
</dbReference>
<reference evidence="8" key="1">
    <citation type="submission" date="2017-02" db="EMBL/GenBank/DDBJ databases">
        <authorList>
            <person name="Varghese N."/>
            <person name="Submissions S."/>
        </authorList>
    </citation>
    <scope>NUCLEOTIDE SEQUENCE [LARGE SCALE GENOMIC DNA]</scope>
    <source>
        <strain evidence="8">UM2</strain>
    </source>
</reference>
<keyword evidence="8" id="KW-1185">Reference proteome</keyword>
<dbReference type="Gene3D" id="1.20.1260.100">
    <property type="entry name" value="TspO/MBR protein"/>
    <property type="match status" value="1"/>
</dbReference>
<name>A0A1T5CRD1_9SPHN</name>
<dbReference type="Pfam" id="PF03073">
    <property type="entry name" value="TspO_MBR"/>
    <property type="match status" value="1"/>
</dbReference>
<keyword evidence="4 6" id="KW-1133">Transmembrane helix</keyword>
<dbReference type="PANTHER" id="PTHR10057:SF0">
    <property type="entry name" value="TRANSLOCATOR PROTEIN"/>
    <property type="match status" value="1"/>
</dbReference>
<protein>
    <submittedName>
        <fullName evidence="7">TspO and MBR related proteins</fullName>
    </submittedName>
</protein>
<dbReference type="Proteomes" id="UP000189818">
    <property type="component" value="Unassembled WGS sequence"/>
</dbReference>
<evidence type="ECO:0000256" key="2">
    <source>
        <dbReference type="ARBA" id="ARBA00007524"/>
    </source>
</evidence>
<comment type="similarity">
    <text evidence="2">Belongs to the TspO/BZRP family.</text>
</comment>
<dbReference type="RefSeq" id="WP_079648146.1">
    <property type="nucleotide sequence ID" value="NZ_FUYM01000004.1"/>
</dbReference>
<feature type="transmembrane region" description="Helical" evidence="6">
    <location>
        <begin position="57"/>
        <end position="79"/>
    </location>
</feature>
<feature type="transmembrane region" description="Helical" evidence="6">
    <location>
        <begin position="115"/>
        <end position="136"/>
    </location>
</feature>
<dbReference type="AlphaFoldDB" id="A0A1T5CRD1"/>
<gene>
    <name evidence="7" type="ORF">SAMN06295920_104248</name>
</gene>
<keyword evidence="3 6" id="KW-0812">Transmembrane</keyword>
<dbReference type="STRING" id="439228.SAMN06295920_104248"/>
<dbReference type="FunFam" id="1.20.1260.100:FF:000001">
    <property type="entry name" value="translocator protein 2"/>
    <property type="match status" value="1"/>
</dbReference>
<accession>A0A1T5CRD1</accession>
<sequence>MTELASPRQLRVAFMRWALVCVPAILLLGTISGRIANSDEGNPWFEALAKPALMPPAWVFGAVWSILYVLMALALAMILHARGARGRGVAITLFLIQLGLNLAWSPVFFAMHRIMLAFGLIAAILLWAGATTLAFWRIRPAAGMLMLPYLAWLVFAGVLNWQIHERNPNGVTLVPIRGDTQIIIQ</sequence>
<evidence type="ECO:0000256" key="4">
    <source>
        <dbReference type="ARBA" id="ARBA00022989"/>
    </source>
</evidence>
<evidence type="ECO:0000313" key="8">
    <source>
        <dbReference type="Proteomes" id="UP000189818"/>
    </source>
</evidence>
<dbReference type="InterPro" id="IPR004307">
    <property type="entry name" value="TspO_MBR"/>
</dbReference>
<dbReference type="PANTHER" id="PTHR10057">
    <property type="entry name" value="PERIPHERAL-TYPE BENZODIAZEPINE RECEPTOR"/>
    <property type="match status" value="1"/>
</dbReference>
<evidence type="ECO:0000256" key="1">
    <source>
        <dbReference type="ARBA" id="ARBA00004141"/>
    </source>
</evidence>
<dbReference type="InterPro" id="IPR038330">
    <property type="entry name" value="TspO/MBR-related_sf"/>
</dbReference>
<evidence type="ECO:0000256" key="3">
    <source>
        <dbReference type="ARBA" id="ARBA00022692"/>
    </source>
</evidence>